<dbReference type="HOGENOM" id="CLU_564673_0_0_6"/>
<proteinExistence type="predicted"/>
<dbReference type="AlphaFoldDB" id="A0A0H2VDU6"/>
<sequence>MYYPVRLLFAFISIAFCFVSRVHQILYGENIVKFRFSQQTAFQNDFTYTLTGFGTDFTHDVTVVVTDERVQVSNDTDRVVNVTFAHFFVSSDAVNAFFQQVVASVGQNVNGFEHGLANDWLHNVQLQLTCFCCHGNSGVVTDDFEAYLVNHFRNNRVYFSWHDGRACLQFRQVDLVQAGTWTRREQAQVVTDFGHLHSQAFQRAVNHNISAAVGGRFDQVFSRYAWEASDFSQFFHCQRRVLFRRVQTSTDCCCAKVNFQQQFSGTLDIFHFFFQQDAEGAEFLTEGHRYCVLQLGTTHFQDVLEFDSFTFKAFTQLVNRIYQFNQGRVNCDTETGRVGVVSGLTFVNMVVRVQVLIFTFLVTHQFQTDIGQHFVGVHVYGSTCAALVDVYRELIHAFSVVQDFITCGNDGIRYTFRNGLQLFVCHSCGFFNHYHTANKFRNITDFVVADIEVFNRSQSVNTIVGISWNFPGTQQIFFDTNVV</sequence>
<name>A0A0H2VDU6_ECOL6</name>
<evidence type="ECO:0000313" key="2">
    <source>
        <dbReference type="Proteomes" id="UP000001410"/>
    </source>
</evidence>
<organism evidence="1 2">
    <name type="scientific">Escherichia coli O6:H1 (strain CFT073 / ATCC 700928 / UPEC)</name>
    <dbReference type="NCBI Taxonomy" id="199310"/>
    <lineage>
        <taxon>Bacteria</taxon>
        <taxon>Pseudomonadati</taxon>
        <taxon>Pseudomonadota</taxon>
        <taxon>Gammaproteobacteria</taxon>
        <taxon>Enterobacterales</taxon>
        <taxon>Enterobacteriaceae</taxon>
        <taxon>Escherichia</taxon>
    </lineage>
</organism>
<dbReference type="Proteomes" id="UP000001410">
    <property type="component" value="Chromosome"/>
</dbReference>
<protein>
    <submittedName>
        <fullName evidence="1">Uncharacterized protein</fullName>
    </submittedName>
</protein>
<gene>
    <name evidence="1" type="ordered locus">c5221</name>
</gene>
<dbReference type="EMBL" id="AE014075">
    <property type="protein sequence ID" value="AAN83643.1"/>
    <property type="molecule type" value="Genomic_DNA"/>
</dbReference>
<accession>A0A0H2VDU6</accession>
<dbReference type="KEGG" id="ecc:c5221"/>
<dbReference type="eggNOG" id="ENOG50333S6">
    <property type="taxonomic scope" value="Bacteria"/>
</dbReference>
<evidence type="ECO:0000313" key="1">
    <source>
        <dbReference type="EMBL" id="AAN83643.1"/>
    </source>
</evidence>
<reference evidence="1 2" key="1">
    <citation type="journal article" date="2002" name="Proc. Natl. Acad. Sci. U.S.A.">
        <title>Extensive mosaic structure revealed by the complete genome sequence of uropathogenic Escherichia coli.</title>
        <authorList>
            <person name="Welch R.A."/>
            <person name="Burland V."/>
            <person name="Plunkett G.III."/>
            <person name="Redford P."/>
            <person name="Roesch P."/>
            <person name="Rasko D."/>
            <person name="Buckles E.L."/>
            <person name="Liou S.R."/>
            <person name="Boutin A."/>
            <person name="Hackett J."/>
            <person name="Stroud D."/>
            <person name="Mayhew G.F."/>
            <person name="Rose D.J."/>
            <person name="Zhou S."/>
            <person name="Schwartz D.C."/>
            <person name="Perna N.T."/>
            <person name="Mobley H.L."/>
            <person name="Donnenberg M.S."/>
            <person name="Blattner F.R."/>
        </authorList>
    </citation>
    <scope>NUCLEOTIDE SEQUENCE [LARGE SCALE GENOMIC DNA]</scope>
    <source>
        <strain evidence="2">CFT073 / ATCC 700928 / UPEC</strain>
    </source>
</reference>
<keyword evidence="2" id="KW-1185">Reference proteome</keyword>